<dbReference type="EMBL" id="CP029480">
    <property type="protein sequence ID" value="AWV98564.1"/>
    <property type="molecule type" value="Genomic_DNA"/>
</dbReference>
<protein>
    <submittedName>
        <fullName evidence="2">MOSC domain-containing protein</fullName>
    </submittedName>
</protein>
<dbReference type="OrthoDB" id="1550913at2"/>
<reference evidence="2 3" key="1">
    <citation type="submission" date="2018-05" db="EMBL/GenBank/DDBJ databases">
        <title>Complete genome sequence of Arcticibacterium luteifluviistationis SM1504T, a cytophagaceae bacterium isolated from Arctic surface seawater.</title>
        <authorList>
            <person name="Li Y."/>
            <person name="Qin Q.-L."/>
        </authorList>
    </citation>
    <scope>NUCLEOTIDE SEQUENCE [LARGE SCALE GENOMIC DNA]</scope>
    <source>
        <strain evidence="2 3">SM1504</strain>
    </source>
</reference>
<dbReference type="InterPro" id="IPR011037">
    <property type="entry name" value="Pyrv_Knase-like_insert_dom_sf"/>
</dbReference>
<dbReference type="Pfam" id="PF03473">
    <property type="entry name" value="MOSC"/>
    <property type="match status" value="1"/>
</dbReference>
<feature type="domain" description="MOSC" evidence="1">
    <location>
        <begin position="29"/>
        <end position="157"/>
    </location>
</feature>
<dbReference type="Gene3D" id="2.40.33.20">
    <property type="entry name" value="PK beta-barrel domain-like"/>
    <property type="match status" value="1"/>
</dbReference>
<dbReference type="GO" id="GO:0030170">
    <property type="term" value="F:pyridoxal phosphate binding"/>
    <property type="evidence" value="ECO:0007669"/>
    <property type="project" value="InterPro"/>
</dbReference>
<proteinExistence type="predicted"/>
<dbReference type="PROSITE" id="PS51340">
    <property type="entry name" value="MOSC"/>
    <property type="match status" value="1"/>
</dbReference>
<dbReference type="GO" id="GO:0030151">
    <property type="term" value="F:molybdenum ion binding"/>
    <property type="evidence" value="ECO:0007669"/>
    <property type="project" value="InterPro"/>
</dbReference>
<evidence type="ECO:0000313" key="2">
    <source>
        <dbReference type="EMBL" id="AWV98564.1"/>
    </source>
</evidence>
<dbReference type="PANTHER" id="PTHR36930:SF1">
    <property type="entry name" value="MOSC DOMAIN-CONTAINING PROTEIN"/>
    <property type="match status" value="1"/>
</dbReference>
<dbReference type="KEGG" id="als:DJ013_10445"/>
<sequence length="160" mass="17532">MDIKQLMRSFPKSGRIEWIGIRTERGGLLKEVNEISATASNGLTDDHYKGKNKKRQVTLIQAEHIKAVADILGLESINPQELRRNIVISGANLLALKDLTFTLGTAKLKMTGYCHPCSRMEKNLGEGGYNAMRGHGGITAEILEDGIISIGDSLTVLQDQ</sequence>
<accession>A0A2Z4GBQ0</accession>
<dbReference type="InterPro" id="IPR005302">
    <property type="entry name" value="MoCF_Sase_C"/>
</dbReference>
<dbReference type="InterPro" id="IPR052716">
    <property type="entry name" value="MOSC_domain"/>
</dbReference>
<evidence type="ECO:0000259" key="1">
    <source>
        <dbReference type="PROSITE" id="PS51340"/>
    </source>
</evidence>
<dbReference type="GO" id="GO:0003824">
    <property type="term" value="F:catalytic activity"/>
    <property type="evidence" value="ECO:0007669"/>
    <property type="project" value="InterPro"/>
</dbReference>
<dbReference type="PANTHER" id="PTHR36930">
    <property type="entry name" value="METAL-SULFUR CLUSTER BIOSYNTHESIS PROTEINS YUAD-RELATED"/>
    <property type="match status" value="1"/>
</dbReference>
<gene>
    <name evidence="2" type="ORF">DJ013_10445</name>
</gene>
<dbReference type="AlphaFoldDB" id="A0A2Z4GBQ0"/>
<dbReference type="RefSeq" id="WP_111371757.1">
    <property type="nucleotide sequence ID" value="NZ_CP029480.1"/>
</dbReference>
<keyword evidence="3" id="KW-1185">Reference proteome</keyword>
<evidence type="ECO:0000313" key="3">
    <source>
        <dbReference type="Proteomes" id="UP000249873"/>
    </source>
</evidence>
<dbReference type="Proteomes" id="UP000249873">
    <property type="component" value="Chromosome"/>
</dbReference>
<name>A0A2Z4GBQ0_9BACT</name>
<dbReference type="SUPFAM" id="SSF50800">
    <property type="entry name" value="PK beta-barrel domain-like"/>
    <property type="match status" value="1"/>
</dbReference>
<organism evidence="2 3">
    <name type="scientific">Arcticibacterium luteifluviistationis</name>
    <dbReference type="NCBI Taxonomy" id="1784714"/>
    <lineage>
        <taxon>Bacteria</taxon>
        <taxon>Pseudomonadati</taxon>
        <taxon>Bacteroidota</taxon>
        <taxon>Cytophagia</taxon>
        <taxon>Cytophagales</taxon>
        <taxon>Leadbetterellaceae</taxon>
        <taxon>Arcticibacterium</taxon>
    </lineage>
</organism>